<dbReference type="AlphaFoldDB" id="A0A3D8QFA2"/>
<feature type="transmembrane region" description="Helical" evidence="1">
    <location>
        <begin position="227"/>
        <end position="249"/>
    </location>
</feature>
<dbReference type="OrthoDB" id="5288586at2759"/>
<keyword evidence="1" id="KW-0472">Membrane</keyword>
<feature type="transmembrane region" description="Helical" evidence="1">
    <location>
        <begin position="141"/>
        <end position="161"/>
    </location>
</feature>
<comment type="caution">
    <text evidence="2">The sequence shown here is derived from an EMBL/GenBank/DDBJ whole genome shotgun (WGS) entry which is preliminary data.</text>
</comment>
<evidence type="ECO:0008006" key="4">
    <source>
        <dbReference type="Google" id="ProtNLM"/>
    </source>
</evidence>
<dbReference type="STRING" id="1810919.A0A3D8QFA2"/>
<dbReference type="PANTHER" id="PTHR37488">
    <property type="entry name" value="DUF1275 DOMAIN-CONTAINING PROTEIN"/>
    <property type="match status" value="1"/>
</dbReference>
<dbReference type="Pfam" id="PF06912">
    <property type="entry name" value="DUF1275"/>
    <property type="match status" value="1"/>
</dbReference>
<name>A0A3D8QFA2_9EURO</name>
<sequence length="316" mass="34093">MTSWPEPTPQFLEVAKTKLQLSPEPFIIEKYLLSQPTEYPMARMLPTHETSPLLSHGTSSPATHRNPLSSLSLQRLKHHLTTEITPHRTDLLLLTCYIITGLLDSSAVFIWGSFVSMQTGNTVYLGLGLSGLDESGKAQRWLKALISIASFCVGSLLFTLLSRMFRSPRERGALALSFTVQMLCVAVAAGIVTVHKASKADELGWEIALPLALVAFQSSGQAVTSRVVGFSGLTSVVLTSVYCDLFSYLGGSGRGKGADEWRRLGAVVGLFVGILLGGAWAKSEVGLMGALWMVVVLKGAIVLAWLLWSGEGDRAE</sequence>
<protein>
    <recommendedName>
        <fullName evidence="4">DUF1275 domain protein</fullName>
    </recommendedName>
</protein>
<evidence type="ECO:0000313" key="2">
    <source>
        <dbReference type="EMBL" id="RDW60505.1"/>
    </source>
</evidence>
<feature type="transmembrane region" description="Helical" evidence="1">
    <location>
        <begin position="91"/>
        <end position="114"/>
    </location>
</feature>
<evidence type="ECO:0000256" key="1">
    <source>
        <dbReference type="SAM" id="Phobius"/>
    </source>
</evidence>
<dbReference type="InterPro" id="IPR010699">
    <property type="entry name" value="DUF1275"/>
</dbReference>
<dbReference type="Proteomes" id="UP000256690">
    <property type="component" value="Unassembled WGS sequence"/>
</dbReference>
<feature type="transmembrane region" description="Helical" evidence="1">
    <location>
        <begin position="261"/>
        <end position="281"/>
    </location>
</feature>
<gene>
    <name evidence="2" type="ORF">DSM5745_10963</name>
</gene>
<dbReference type="EMBL" id="PVWQ01000018">
    <property type="protein sequence ID" value="RDW60505.1"/>
    <property type="molecule type" value="Genomic_DNA"/>
</dbReference>
<proteinExistence type="predicted"/>
<feature type="transmembrane region" description="Helical" evidence="1">
    <location>
        <begin position="173"/>
        <end position="194"/>
    </location>
</feature>
<organism evidence="2 3">
    <name type="scientific">Aspergillus mulundensis</name>
    <dbReference type="NCBI Taxonomy" id="1810919"/>
    <lineage>
        <taxon>Eukaryota</taxon>
        <taxon>Fungi</taxon>
        <taxon>Dikarya</taxon>
        <taxon>Ascomycota</taxon>
        <taxon>Pezizomycotina</taxon>
        <taxon>Eurotiomycetes</taxon>
        <taxon>Eurotiomycetidae</taxon>
        <taxon>Eurotiales</taxon>
        <taxon>Aspergillaceae</taxon>
        <taxon>Aspergillus</taxon>
        <taxon>Aspergillus subgen. Nidulantes</taxon>
    </lineage>
</organism>
<keyword evidence="1" id="KW-1133">Transmembrane helix</keyword>
<dbReference type="PANTHER" id="PTHR37488:SF1">
    <property type="entry name" value="DUF1275 DOMAIN PROTEIN"/>
    <property type="match status" value="1"/>
</dbReference>
<reference evidence="2 3" key="1">
    <citation type="journal article" date="2018" name="IMA Fungus">
        <title>IMA Genome-F 9: Draft genome sequence of Annulohypoxylon stygium, Aspergillus mulundensis, Berkeleyomyces basicola (syn. Thielaviopsis basicola), Ceratocystis smalleyi, two Cercospora beticola strains, Coleophoma cylindrospora, Fusarium fracticaudum, Phialophora cf. hyalina, and Morchella septimelata.</title>
        <authorList>
            <person name="Wingfield B.D."/>
            <person name="Bills G.F."/>
            <person name="Dong Y."/>
            <person name="Huang W."/>
            <person name="Nel W.J."/>
            <person name="Swalarsk-Parry B.S."/>
            <person name="Vaghefi N."/>
            <person name="Wilken P.M."/>
            <person name="An Z."/>
            <person name="de Beer Z.W."/>
            <person name="De Vos L."/>
            <person name="Chen L."/>
            <person name="Duong T.A."/>
            <person name="Gao Y."/>
            <person name="Hammerbacher A."/>
            <person name="Kikkert J.R."/>
            <person name="Li Y."/>
            <person name="Li H."/>
            <person name="Li K."/>
            <person name="Li Q."/>
            <person name="Liu X."/>
            <person name="Ma X."/>
            <person name="Naidoo K."/>
            <person name="Pethybridge S.J."/>
            <person name="Sun J."/>
            <person name="Steenkamp E.T."/>
            <person name="van der Nest M.A."/>
            <person name="van Wyk S."/>
            <person name="Wingfield M.J."/>
            <person name="Xiong C."/>
            <person name="Yue Q."/>
            <person name="Zhang X."/>
        </authorList>
    </citation>
    <scope>NUCLEOTIDE SEQUENCE [LARGE SCALE GENOMIC DNA]</scope>
    <source>
        <strain evidence="2 3">DSM 5745</strain>
    </source>
</reference>
<keyword evidence="1" id="KW-0812">Transmembrane</keyword>
<accession>A0A3D8QFA2</accession>
<dbReference type="RefSeq" id="XP_026598617.1">
    <property type="nucleotide sequence ID" value="XM_026752979.1"/>
</dbReference>
<keyword evidence="3" id="KW-1185">Reference proteome</keyword>
<feature type="transmembrane region" description="Helical" evidence="1">
    <location>
        <begin position="287"/>
        <end position="308"/>
    </location>
</feature>
<dbReference type="GeneID" id="38121333"/>
<evidence type="ECO:0000313" key="3">
    <source>
        <dbReference type="Proteomes" id="UP000256690"/>
    </source>
</evidence>